<comment type="caution">
    <text evidence="4">The sequence shown here is derived from an EMBL/GenBank/DDBJ whole genome shotgun (WGS) entry which is preliminary data.</text>
</comment>
<dbReference type="EMBL" id="JBHTLI010000001">
    <property type="protein sequence ID" value="MFD1096204.1"/>
    <property type="molecule type" value="Genomic_DNA"/>
</dbReference>
<organism evidence="4 5">
    <name type="scientific">Salegentibacter chungangensis</name>
    <dbReference type="NCBI Taxonomy" id="1335724"/>
    <lineage>
        <taxon>Bacteria</taxon>
        <taxon>Pseudomonadati</taxon>
        <taxon>Bacteroidota</taxon>
        <taxon>Flavobacteriia</taxon>
        <taxon>Flavobacteriales</taxon>
        <taxon>Flavobacteriaceae</taxon>
        <taxon>Salegentibacter</taxon>
    </lineage>
</organism>
<evidence type="ECO:0000259" key="3">
    <source>
        <dbReference type="Pfam" id="PF18962"/>
    </source>
</evidence>
<protein>
    <submittedName>
        <fullName evidence="4">T9SS type A sorting domain-containing protein</fullName>
    </submittedName>
</protein>
<sequence>MRHFYLFTLIFSSYLQAQLSISPSAAGDSYLYLNNEVLFVEKEIQLSRNKKPETKASIYLRNEAQLLQGNKTANLNAGDGFISVFQEGTSNAFDYNYWSLPVTNNLSVTDKFGENIFEPQTTTLSTQVKLTSELNGSASPLTISKRWIYKFSGSGYSSWNYVGDIFDVKPGEGFTMKGVNGINSNTVEGVQNNPGSSQRYDFRGLPNDGEISVHINKDEALLSGNPYPSALDLKSFLLANTNTTGIAYYWDSKENGTSHNLKEYEGGYGAYSPGANVYAPAVFKKYAGDGNEVGNSGNAGNVYGREFSPIAQGFFLIGIKDGPVTFKNTYRSFQKENNNNSSFRSQVMETEIPDLSGFRLNVDINDEYTRQLILVFREDSSIGADRAMDAKNFGELKNDAGWLIEDEHYVINVLPFSAVEMIPLILNFDQDGSAGFGLEFIRELPGVEILLFDSLKNEYFNISGQSMSLELDKGEYKNRFYLSLKRNLQPQPGLPAKPDKLTYLPEGSAKINISQNNSFSRLEISLDELSEVELLGLYSLKGQLIYRKKVDKNEKYLEIPTGNLSNAVYIIKLTEKNGKTYFKKLSVKN</sequence>
<evidence type="ECO:0000256" key="2">
    <source>
        <dbReference type="SAM" id="SignalP"/>
    </source>
</evidence>
<evidence type="ECO:0000313" key="4">
    <source>
        <dbReference type="EMBL" id="MFD1096204.1"/>
    </source>
</evidence>
<feature type="chain" id="PRO_5046007903" evidence="2">
    <location>
        <begin position="18"/>
        <end position="589"/>
    </location>
</feature>
<dbReference type="InterPro" id="IPR026444">
    <property type="entry name" value="Secre_tail"/>
</dbReference>
<keyword evidence="5" id="KW-1185">Reference proteome</keyword>
<evidence type="ECO:0000256" key="1">
    <source>
        <dbReference type="ARBA" id="ARBA00022729"/>
    </source>
</evidence>
<dbReference type="RefSeq" id="WP_380745528.1">
    <property type="nucleotide sequence ID" value="NZ_JBHTLI010000001.1"/>
</dbReference>
<evidence type="ECO:0000313" key="5">
    <source>
        <dbReference type="Proteomes" id="UP001597131"/>
    </source>
</evidence>
<dbReference type="Proteomes" id="UP001597131">
    <property type="component" value="Unassembled WGS sequence"/>
</dbReference>
<proteinExistence type="predicted"/>
<accession>A0ABW3NVS0</accession>
<dbReference type="Pfam" id="PF18962">
    <property type="entry name" value="Por_Secre_tail"/>
    <property type="match status" value="1"/>
</dbReference>
<reference evidence="5" key="1">
    <citation type="journal article" date="2019" name="Int. J. Syst. Evol. Microbiol.">
        <title>The Global Catalogue of Microorganisms (GCM) 10K type strain sequencing project: providing services to taxonomists for standard genome sequencing and annotation.</title>
        <authorList>
            <consortium name="The Broad Institute Genomics Platform"/>
            <consortium name="The Broad Institute Genome Sequencing Center for Infectious Disease"/>
            <person name="Wu L."/>
            <person name="Ma J."/>
        </authorList>
    </citation>
    <scope>NUCLEOTIDE SEQUENCE [LARGE SCALE GENOMIC DNA]</scope>
    <source>
        <strain evidence="5">CCUG 64793</strain>
    </source>
</reference>
<keyword evidence="1 2" id="KW-0732">Signal</keyword>
<name>A0ABW3NVS0_9FLAO</name>
<feature type="signal peptide" evidence="2">
    <location>
        <begin position="1"/>
        <end position="17"/>
    </location>
</feature>
<feature type="domain" description="Secretion system C-terminal sorting" evidence="3">
    <location>
        <begin position="510"/>
        <end position="587"/>
    </location>
</feature>
<gene>
    <name evidence="4" type="ORF">ACFQ3Q_10630</name>
</gene>